<dbReference type="InterPro" id="IPR029058">
    <property type="entry name" value="AB_hydrolase_fold"/>
</dbReference>
<keyword evidence="1 3" id="KW-0378">Hydrolase</keyword>
<name>A0A4S2D498_9MICO</name>
<dbReference type="Gene3D" id="3.40.50.1820">
    <property type="entry name" value="alpha/beta hydrolase"/>
    <property type="match status" value="1"/>
</dbReference>
<evidence type="ECO:0000256" key="1">
    <source>
        <dbReference type="ARBA" id="ARBA00022801"/>
    </source>
</evidence>
<accession>A0A4S2D498</accession>
<dbReference type="InterPro" id="IPR013094">
    <property type="entry name" value="AB_hydrolase_3"/>
</dbReference>
<dbReference type="OrthoDB" id="9803828at2"/>
<proteinExistence type="predicted"/>
<evidence type="ECO:0000313" key="3">
    <source>
        <dbReference type="EMBL" id="TGY35681.1"/>
    </source>
</evidence>
<evidence type="ECO:0000259" key="2">
    <source>
        <dbReference type="Pfam" id="PF07859"/>
    </source>
</evidence>
<reference evidence="3 4" key="1">
    <citation type="submission" date="2019-04" db="EMBL/GenBank/DDBJ databases">
        <title>Microbes associate with the intestines of laboratory mice.</title>
        <authorList>
            <person name="Navarre W."/>
            <person name="Wong E."/>
            <person name="Huang K."/>
            <person name="Tropini C."/>
            <person name="Ng K."/>
            <person name="Yu B."/>
        </authorList>
    </citation>
    <scope>NUCLEOTIDE SEQUENCE [LARGE SCALE GENOMIC DNA]</scope>
    <source>
        <strain evidence="3 4">NM46_B2-13</strain>
    </source>
</reference>
<dbReference type="PANTHER" id="PTHR48081">
    <property type="entry name" value="AB HYDROLASE SUPERFAMILY PROTEIN C4A8.06C"/>
    <property type="match status" value="1"/>
</dbReference>
<feature type="domain" description="Alpha/beta hydrolase fold-3" evidence="2">
    <location>
        <begin position="91"/>
        <end position="290"/>
    </location>
</feature>
<sequence>MTRGVIHSGTRGYSRRVTVLMKLTVGALWLTAGATRRDLSSAAYLSRVDPHRTFAPAPKDAGAFGRLTEGTIGGSTVLRWQPRDHVDGRELIYLPGGGFVSPLVSQHWWIIQRIMTTTQAAITIAPYPLTPEHTVDDAQTFIDAVYDDVAGRASTTSLFVAGDSAGGNVAATLALRVRDSERRPLDGLILLSPWVDPTMRTPGAWQRERRDPTLRCAGLRAAAEAWSGTHDLHDPQISPIDDSLAGLAPLLVFQGARDVFQDDAVAFVEKARAAGTSARIVIAADGFHVYPGAYWTREAREAYELIGRFVADPIGVVG</sequence>
<protein>
    <submittedName>
        <fullName evidence="3">Alpha/beta hydrolase</fullName>
    </submittedName>
</protein>
<organism evidence="3 4">
    <name type="scientific">Microbacterium laevaniformans</name>
    <dbReference type="NCBI Taxonomy" id="36807"/>
    <lineage>
        <taxon>Bacteria</taxon>
        <taxon>Bacillati</taxon>
        <taxon>Actinomycetota</taxon>
        <taxon>Actinomycetes</taxon>
        <taxon>Micrococcales</taxon>
        <taxon>Microbacteriaceae</taxon>
        <taxon>Microbacterium</taxon>
    </lineage>
</organism>
<evidence type="ECO:0000313" key="4">
    <source>
        <dbReference type="Proteomes" id="UP000309893"/>
    </source>
</evidence>
<comment type="caution">
    <text evidence="3">The sequence shown here is derived from an EMBL/GenBank/DDBJ whole genome shotgun (WGS) entry which is preliminary data.</text>
</comment>
<dbReference type="InterPro" id="IPR050300">
    <property type="entry name" value="GDXG_lipolytic_enzyme"/>
</dbReference>
<dbReference type="AlphaFoldDB" id="A0A4S2D498"/>
<dbReference type="EMBL" id="SRYO01000007">
    <property type="protein sequence ID" value="TGY35681.1"/>
    <property type="molecule type" value="Genomic_DNA"/>
</dbReference>
<dbReference type="GO" id="GO:0016787">
    <property type="term" value="F:hydrolase activity"/>
    <property type="evidence" value="ECO:0007669"/>
    <property type="project" value="UniProtKB-KW"/>
</dbReference>
<dbReference type="Proteomes" id="UP000309893">
    <property type="component" value="Unassembled WGS sequence"/>
</dbReference>
<dbReference type="PANTHER" id="PTHR48081:SF8">
    <property type="entry name" value="ALPHA_BETA HYDROLASE FOLD-3 DOMAIN-CONTAINING PROTEIN-RELATED"/>
    <property type="match status" value="1"/>
</dbReference>
<gene>
    <name evidence="3" type="ORF">E5344_11855</name>
</gene>
<dbReference type="SUPFAM" id="SSF53474">
    <property type="entry name" value="alpha/beta-Hydrolases"/>
    <property type="match status" value="1"/>
</dbReference>
<dbReference type="Pfam" id="PF07859">
    <property type="entry name" value="Abhydrolase_3"/>
    <property type="match status" value="1"/>
</dbReference>